<comment type="caution">
    <text evidence="2">The sequence shown here is derived from an EMBL/GenBank/DDBJ whole genome shotgun (WGS) entry which is preliminary data.</text>
</comment>
<evidence type="ECO:0000313" key="2">
    <source>
        <dbReference type="EMBL" id="KAL2635422.1"/>
    </source>
</evidence>
<organism evidence="2 3">
    <name type="scientific">Riccia fluitans</name>
    <dbReference type="NCBI Taxonomy" id="41844"/>
    <lineage>
        <taxon>Eukaryota</taxon>
        <taxon>Viridiplantae</taxon>
        <taxon>Streptophyta</taxon>
        <taxon>Embryophyta</taxon>
        <taxon>Marchantiophyta</taxon>
        <taxon>Marchantiopsida</taxon>
        <taxon>Marchantiidae</taxon>
        <taxon>Marchantiales</taxon>
        <taxon>Ricciaceae</taxon>
        <taxon>Riccia</taxon>
    </lineage>
</organism>
<proteinExistence type="predicted"/>
<evidence type="ECO:0000313" key="3">
    <source>
        <dbReference type="Proteomes" id="UP001605036"/>
    </source>
</evidence>
<feature type="region of interest" description="Disordered" evidence="1">
    <location>
        <begin position="1"/>
        <end position="22"/>
    </location>
</feature>
<dbReference type="Proteomes" id="UP001605036">
    <property type="component" value="Unassembled WGS sequence"/>
</dbReference>
<reference evidence="2 3" key="1">
    <citation type="submission" date="2024-09" db="EMBL/GenBank/DDBJ databases">
        <title>Chromosome-scale assembly of Riccia fluitans.</title>
        <authorList>
            <person name="Paukszto L."/>
            <person name="Sawicki J."/>
            <person name="Karawczyk K."/>
            <person name="Piernik-Szablinska J."/>
            <person name="Szczecinska M."/>
            <person name="Mazdziarz M."/>
        </authorList>
    </citation>
    <scope>NUCLEOTIDE SEQUENCE [LARGE SCALE GENOMIC DNA]</scope>
    <source>
        <strain evidence="2">Rf_01</strain>
        <tissue evidence="2">Aerial parts of the thallus</tissue>
    </source>
</reference>
<feature type="region of interest" description="Disordered" evidence="1">
    <location>
        <begin position="128"/>
        <end position="183"/>
    </location>
</feature>
<sequence>MRQVTEKDPSVGQSGGLHFSTLARAQNPKKVLTQSLLARVGLRIPRSGKGIDSTLSSVRRPWDSRIQKRYQLDPSLRVQDSGLQAPEKVLTRFFLARAGLQVIDSILPRAHRTRETPGSEKVTHLALRSAEPEKGIDSIPPCARRPRDSRIRKRYRLDPNLARAGLESPGSEKGVDSILTLRA</sequence>
<evidence type="ECO:0000256" key="1">
    <source>
        <dbReference type="SAM" id="MobiDB-lite"/>
    </source>
</evidence>
<protein>
    <submittedName>
        <fullName evidence="2">Uncharacterized protein</fullName>
    </submittedName>
</protein>
<keyword evidence="3" id="KW-1185">Reference proteome</keyword>
<accession>A0ABD1Z1F4</accession>
<gene>
    <name evidence="2" type="ORF">R1flu_006901</name>
</gene>
<name>A0ABD1Z1F4_9MARC</name>
<dbReference type="EMBL" id="JBHFFA010000003">
    <property type="protein sequence ID" value="KAL2635422.1"/>
    <property type="molecule type" value="Genomic_DNA"/>
</dbReference>
<dbReference type="AlphaFoldDB" id="A0ABD1Z1F4"/>